<keyword evidence="7" id="KW-1185">Reference proteome</keyword>
<dbReference type="GO" id="GO:0004621">
    <property type="term" value="F:glycosylphosphatidylinositol phospholipase D activity"/>
    <property type="evidence" value="ECO:0007669"/>
    <property type="project" value="UniProtKB-EC"/>
</dbReference>
<dbReference type="PANTHER" id="PTHR23221:SF7">
    <property type="entry name" value="PHOSPHATIDYLINOSITOL-GLYCAN-SPECIFIC PHOSPHOLIPASE D"/>
    <property type="match status" value="1"/>
</dbReference>
<accession>B2IZM8</accession>
<dbReference type="EC" id="3.1.4.50" evidence="6"/>
<dbReference type="InterPro" id="IPR018511">
    <property type="entry name" value="Hemolysin-typ_Ca-bd_CS"/>
</dbReference>
<evidence type="ECO:0000256" key="4">
    <source>
        <dbReference type="ARBA" id="ARBA00023180"/>
    </source>
</evidence>
<dbReference type="SUPFAM" id="SSF69318">
    <property type="entry name" value="Integrin alpha N-terminal domain"/>
    <property type="match status" value="3"/>
</dbReference>
<keyword evidence="4" id="KW-0325">Glycoprotein</keyword>
<keyword evidence="2" id="KW-0677">Repeat</keyword>
<evidence type="ECO:0000259" key="5">
    <source>
        <dbReference type="Pfam" id="PF17892"/>
    </source>
</evidence>
<dbReference type="PRINTS" id="PR00313">
    <property type="entry name" value="CABNDNGRPT"/>
</dbReference>
<dbReference type="Proteomes" id="UP000001191">
    <property type="component" value="Chromosome"/>
</dbReference>
<dbReference type="NCBIfam" id="TIGR01965">
    <property type="entry name" value="VCBS_repeat"/>
    <property type="match status" value="1"/>
</dbReference>
<dbReference type="SUPFAM" id="SSF51120">
    <property type="entry name" value="beta-Roll"/>
    <property type="match status" value="2"/>
</dbReference>
<dbReference type="PANTHER" id="PTHR23221">
    <property type="entry name" value="GLYCOSYLPHOSPHATIDYLINOSITOL PHOSPHOLIPASE D"/>
    <property type="match status" value="1"/>
</dbReference>
<dbReference type="PROSITE" id="PS00330">
    <property type="entry name" value="HEMOLYSIN_CALCIUM"/>
    <property type="match status" value="2"/>
</dbReference>
<evidence type="ECO:0000256" key="1">
    <source>
        <dbReference type="ARBA" id="ARBA00022729"/>
    </source>
</evidence>
<dbReference type="InterPro" id="IPR013517">
    <property type="entry name" value="FG-GAP"/>
</dbReference>
<dbReference type="Gene3D" id="2.60.40.3440">
    <property type="match status" value="1"/>
</dbReference>
<dbReference type="Pfam" id="PF01839">
    <property type="entry name" value="FG-GAP"/>
    <property type="match status" value="12"/>
</dbReference>
<dbReference type="InterPro" id="IPR011049">
    <property type="entry name" value="Serralysin-like_metalloprot_C"/>
</dbReference>
<dbReference type="Gene3D" id="2.130.10.130">
    <property type="entry name" value="Integrin alpha, N-terminal"/>
    <property type="match status" value="8"/>
</dbReference>
<dbReference type="Pfam" id="PF17892">
    <property type="entry name" value="Cadherin_5"/>
    <property type="match status" value="2"/>
</dbReference>
<dbReference type="HOGENOM" id="CLU_254089_0_0_3"/>
<evidence type="ECO:0000256" key="2">
    <source>
        <dbReference type="ARBA" id="ARBA00022737"/>
    </source>
</evidence>
<dbReference type="EMBL" id="CP001037">
    <property type="protein sequence ID" value="ACC80158.1"/>
    <property type="molecule type" value="Genomic_DNA"/>
</dbReference>
<evidence type="ECO:0000313" key="7">
    <source>
        <dbReference type="Proteomes" id="UP000001191"/>
    </source>
</evidence>
<dbReference type="EnsemblBacteria" id="ACC80158">
    <property type="protein sequence ID" value="ACC80158"/>
    <property type="gene ID" value="Npun_F1457"/>
</dbReference>
<protein>
    <submittedName>
        <fullName evidence="6">Putative outer membrane adhesin like protein</fullName>
        <ecNumber evidence="6">3.1.4.50</ecNumber>
    </submittedName>
</protein>
<dbReference type="SMART" id="SM00191">
    <property type="entry name" value="Int_alpha"/>
    <property type="match status" value="14"/>
</dbReference>
<feature type="domain" description="Cadherin-like" evidence="5">
    <location>
        <begin position="1136"/>
        <end position="1229"/>
    </location>
</feature>
<dbReference type="InterPro" id="IPR028994">
    <property type="entry name" value="Integrin_alpha_N"/>
</dbReference>
<dbReference type="PROSITE" id="PS51470">
    <property type="entry name" value="FG_GAP"/>
    <property type="match status" value="7"/>
</dbReference>
<dbReference type="Pfam" id="PF00353">
    <property type="entry name" value="HemolysinCabind"/>
    <property type="match status" value="2"/>
</dbReference>
<dbReference type="STRING" id="63737.Npun_F1457"/>
<dbReference type="PhylomeDB" id="B2IZM8"/>
<reference evidence="6 7" key="2">
    <citation type="journal article" date="2013" name="Plant Physiol.">
        <title>A Nostoc punctiforme Sugar Transporter Necessary to Establish a Cyanobacterium-Plant Symbiosis.</title>
        <authorList>
            <person name="Ekman M."/>
            <person name="Picossi S."/>
            <person name="Campbell E.L."/>
            <person name="Meeks J.C."/>
            <person name="Flores E."/>
        </authorList>
    </citation>
    <scope>NUCLEOTIDE SEQUENCE [LARGE SCALE GENOMIC DNA]</scope>
    <source>
        <strain evidence="7">ATCC 29133 / PCC 73102</strain>
    </source>
</reference>
<dbReference type="OrthoDB" id="462884at2"/>
<dbReference type="InterPro" id="IPR010221">
    <property type="entry name" value="VCBS_dom"/>
</dbReference>
<dbReference type="InterPro" id="IPR001343">
    <property type="entry name" value="Hemolysn_Ca-bd"/>
</dbReference>
<dbReference type="RefSeq" id="WP_012408179.1">
    <property type="nucleotide sequence ID" value="NC_010628.1"/>
</dbReference>
<evidence type="ECO:0000256" key="3">
    <source>
        <dbReference type="ARBA" id="ARBA00022801"/>
    </source>
</evidence>
<proteinExistence type="predicted"/>
<dbReference type="GO" id="GO:0005509">
    <property type="term" value="F:calcium ion binding"/>
    <property type="evidence" value="ECO:0007669"/>
    <property type="project" value="InterPro"/>
</dbReference>
<feature type="domain" description="Cadherin-like" evidence="5">
    <location>
        <begin position="1231"/>
        <end position="1331"/>
    </location>
</feature>
<dbReference type="KEGG" id="npu:Npun_F1457"/>
<dbReference type="InterPro" id="IPR013519">
    <property type="entry name" value="Int_alpha_beta-p"/>
</dbReference>
<keyword evidence="1" id="KW-0732">Signal</keyword>
<dbReference type="Pfam" id="PF17963">
    <property type="entry name" value="Big_9"/>
    <property type="match status" value="1"/>
</dbReference>
<dbReference type="NCBIfam" id="NF012211">
    <property type="entry name" value="tand_rpt_95"/>
    <property type="match status" value="3"/>
</dbReference>
<dbReference type="eggNOG" id="COG2931">
    <property type="taxonomic scope" value="Bacteria"/>
</dbReference>
<reference evidence="7" key="1">
    <citation type="submission" date="2008-04" db="EMBL/GenBank/DDBJ databases">
        <title>Complete sequence of chromosome of Nostoc punctiforme ATCC 29133.</title>
        <authorList>
            <consortium name="US DOE Joint Genome Institute"/>
            <person name="Copeland A."/>
            <person name="Lucas S."/>
            <person name="Lapidus A."/>
            <person name="Glavina del Rio T."/>
            <person name="Dalin E."/>
            <person name="Tice H."/>
            <person name="Pitluck S."/>
            <person name="Chain P."/>
            <person name="Malfatti S."/>
            <person name="Shin M."/>
            <person name="Vergez L."/>
            <person name="Schmutz J."/>
            <person name="Larimer F."/>
            <person name="Land M."/>
            <person name="Hauser L."/>
            <person name="Kyrpides N."/>
            <person name="Kim E."/>
            <person name="Meeks J.C."/>
            <person name="Elhai J."/>
            <person name="Campbell E.L."/>
            <person name="Thiel T."/>
            <person name="Longmire J."/>
            <person name="Potts M."/>
            <person name="Atlas R."/>
        </authorList>
    </citation>
    <scope>NUCLEOTIDE SEQUENCE [LARGE SCALE GENOMIC DNA]</scope>
    <source>
        <strain evidence="7">ATCC 29133 / PCC 73102</strain>
    </source>
</reference>
<keyword evidence="3 6" id="KW-0378">Hydrolase</keyword>
<sequence>MANAVFNLSDLNGSNGFVINGINTYNFSDGSVSSAGDINGDGFDDLIIGALSPYLNGLFNPGSSYVVFGSSSGFGASLNLSSLNGSNGFVINGIGIDELGNSHVSVSNAGDINGDGIDDLIIGAILADPNGQLNAGSSYVVFGNSSGFGASLNLSSLNGSNGFVINGIDSGDYSGFSVSSAGDINGDGIDDLIIGAYSANPNGQTFAGQSYVVFGSSSGFGDSLNLSSLNGSNGFVINGTDRYERSGISVSSAGDINNDGIDDLIIGGFRGEPFTERYSGESYVVFGSSSGFGDSLNLSSLNGSNGFVIKGFVSNANNFRYNDSSISVSSAGDINGDGIDDLIIGSYSANPNGQSRAGESYVVFGRSSAFEASFNLSSLNGSNGFVINGINAGDFSGSSVSSAGDINGDGIDDLIIGAYGADLNGQEFAGSSYVVFGRSSGFGAGFNLSSLDGSEGFVINGIDERDESGISVSSAGDINGDGFDDLIIGAKNAYSNDRSAGGSSYVVFGFASPTPTNKPPVAVNDTATTDGDTAVNIEVLANDSNSLAVTAVNGRTVVVGTAITLSSGALITLNADGSFTYDPNAKFDSLVIGESGTDSFIYTASNGSLTNTASVNLTINGVNDAPKVASVFNLSSLNGSDGFVINGINSGDNSGFSVSSAGDINGDGFDDLIIGANDADPNGQDDAGSSYVVFGSSNGFEASLNLSSLNGSNGFVINGIDADNSSGFSVSSAGDINGDGFDDLIIGAILASPTGKPFAGESYVVFGSSNKFGASFNLSSLNGSNGFVINGIDDGDFSGRSVSSAGDINGDGFDDLIIGASDASPKDGYGSSNIGQSYVVFGSSSAFGASLNLSSLDGSNGFVINGINESDRSGGSVSSAGDINGDGFDDLIIGATGARQDRAGESYVVFGSSNGFAASFNLSSLDGSNGFVIKGIDELDDNNISYDLGNSVSSAGDINSDGIDDLIIGALRADANGQDRAGQSYVVFGSSNGFGASFNLSSLNGSNGFVINGIDILDYSGSSVSNAGDINGDGFDDLIIGAYGADPNGQDRAGESYVVFGSSSGFGASLNLSSLNGSNGFVLNGIDTYDRSGSSVSNAGDINGDGFDDLIIGAPNASPNGQDKAGESYVVFGFGTLATTNEDTAVTILTSNILRRYTDADGNTLSINNFTNPTNGTLTLNDNTTPSNPSDDFFIYTPNANFNGTDSFTFTVADGNGGNTTGTFNLNVKPVNDAPIAVNDTLTAGFNTSTTILASTLLANDTDIDNSNLRITAVSGATNGTAVLNDNGTSGNSADDFVVFTPFNGLSGNANFNYTISDGSLTSTATVAIAVGTKITGTNQNDTISGTPGNDAIAGGKGNDILTGFAGNDTFVFRLGDGNDTITDFAGIGIGSNPSATVITQLDTLQFIGSGLTARNLQLTQNGNNLELIFSDAASTKVTLQNFQLENLDNLPATSSRSAIGNILFDGQTTITDSFDVFNANSTQTNLFNKNTVTFLNDLNNNVAGFDNSNDAINGQGGNDIINGNSGNDLLRGGEGDDILIGGEGNDTVVGGKGNDVLVGGVGADLFLYNSNADFVGVDAIADFKSSEGDKIVLSKTIFSAITSATGNGFSNTSDFQITSSAASSTAKIVYNSVSGELFYNQNGNAAGFGSGGLFATLTGAPTLTASNFVLQA</sequence>
<gene>
    <name evidence="6" type="ordered locus">Npun_F1457</name>
</gene>
<dbReference type="Gene3D" id="2.150.10.10">
    <property type="entry name" value="Serralysin-like metalloprotease, C-terminal"/>
    <property type="match status" value="1"/>
</dbReference>
<organism evidence="6 7">
    <name type="scientific">Nostoc punctiforme (strain ATCC 29133 / PCC 73102)</name>
    <dbReference type="NCBI Taxonomy" id="63737"/>
    <lineage>
        <taxon>Bacteria</taxon>
        <taxon>Bacillati</taxon>
        <taxon>Cyanobacteriota</taxon>
        <taxon>Cyanophyceae</taxon>
        <taxon>Nostocales</taxon>
        <taxon>Nostocaceae</taxon>
        <taxon>Nostoc</taxon>
    </lineage>
</organism>
<evidence type="ECO:0000313" key="6">
    <source>
        <dbReference type="EMBL" id="ACC80158.1"/>
    </source>
</evidence>
<name>B2IZM8_NOSP7</name>
<dbReference type="InterPro" id="IPR041690">
    <property type="entry name" value="Cadherin_5"/>
</dbReference>